<dbReference type="KEGG" id="rmo:MCI_04440"/>
<dbReference type="EMBL" id="CP003340">
    <property type="protein sequence ID" value="AFC73724.1"/>
    <property type="molecule type" value="Genomic_DNA"/>
</dbReference>
<reference evidence="2" key="1">
    <citation type="submission" date="2012-02" db="EMBL/GenBank/DDBJ databases">
        <title>Complete genome sequence of Rickettsia montanensis strain OSU 85-930.</title>
        <authorList>
            <person name="Johnson S.L."/>
            <person name="Munk A.C."/>
            <person name="Han S."/>
            <person name="Bruce D.C."/>
            <person name="Dasch G.A."/>
        </authorList>
    </citation>
    <scope>NUCLEOTIDE SEQUENCE [LARGE SCALE GENOMIC DNA]</scope>
    <source>
        <strain evidence="2">OSU 85-930</strain>
    </source>
</reference>
<accession>H8KBD3</accession>
<organism evidence="1 2">
    <name type="scientific">Rickettsia montanensis (strain OSU 85-930)</name>
    <dbReference type="NCBI Taxonomy" id="1105114"/>
    <lineage>
        <taxon>Bacteria</taxon>
        <taxon>Pseudomonadati</taxon>
        <taxon>Pseudomonadota</taxon>
        <taxon>Alphaproteobacteria</taxon>
        <taxon>Rickettsiales</taxon>
        <taxon>Rickettsiaceae</taxon>
        <taxon>Rickettsieae</taxon>
        <taxon>Rickettsia</taxon>
        <taxon>spotted fever group</taxon>
    </lineage>
</organism>
<evidence type="ECO:0008006" key="3">
    <source>
        <dbReference type="Google" id="ProtNLM"/>
    </source>
</evidence>
<name>H8KBD3_RICMS</name>
<dbReference type="HOGENOM" id="CLU_1502375_0_0_5"/>
<dbReference type="InterPro" id="IPR011990">
    <property type="entry name" value="TPR-like_helical_dom_sf"/>
</dbReference>
<dbReference type="Proteomes" id="UP000008008">
    <property type="component" value="Chromosome"/>
</dbReference>
<dbReference type="SUPFAM" id="SSF48452">
    <property type="entry name" value="TPR-like"/>
    <property type="match status" value="1"/>
</dbReference>
<keyword evidence="2" id="KW-1185">Reference proteome</keyword>
<sequence>MNIKKHLIYFKQYKGFLHIYYYKGITYLCWGEYYNNVEQTDLYLKAVASLRQAALYTSKPKDTDFLLGKALYKAGKLSKAGTVLNKYISCPENEEEFQEILSQITPELNKTTNSPMLSRDSSQLTSFHNKDSHDIIEVSQTLNALISIIAKHDHDIARHAQAIADIKKCYNLQMLGMQI</sequence>
<proteinExistence type="predicted"/>
<protein>
    <recommendedName>
        <fullName evidence="3">Tetratricopeptide repeat-containing protein</fullName>
    </recommendedName>
</protein>
<evidence type="ECO:0000313" key="2">
    <source>
        <dbReference type="Proteomes" id="UP000008008"/>
    </source>
</evidence>
<dbReference type="AlphaFoldDB" id="H8KBD3"/>
<evidence type="ECO:0000313" key="1">
    <source>
        <dbReference type="EMBL" id="AFC73724.1"/>
    </source>
</evidence>
<gene>
    <name evidence="1" type="ordered locus">MCI_04440</name>
</gene>